<sequence length="137" mass="14797">MKWFVLSLLTVLSTACAPRLVSTLPAQSTPNPVRTCKVTITGTRTIRNVYVSINDSLVIAGKTFRSLELDSVPVGKQNVRIISKQTWGRESHNELFNVMVVAGGNVDIVSNVPSGTAPHVGFLSVIGLFASLPFLFL</sequence>
<evidence type="ECO:0000256" key="1">
    <source>
        <dbReference type="SAM" id="SignalP"/>
    </source>
</evidence>
<dbReference type="RefSeq" id="WP_346762333.1">
    <property type="nucleotide sequence ID" value="NZ_JAUJEB010000012.1"/>
</dbReference>
<evidence type="ECO:0000313" key="3">
    <source>
        <dbReference type="Proteomes" id="UP001172083"/>
    </source>
</evidence>
<keyword evidence="1" id="KW-0732">Signal</keyword>
<organism evidence="2 3">
    <name type="scientific">Agaribacillus aureus</name>
    <dbReference type="NCBI Taxonomy" id="3051825"/>
    <lineage>
        <taxon>Bacteria</taxon>
        <taxon>Pseudomonadati</taxon>
        <taxon>Bacteroidota</taxon>
        <taxon>Cytophagia</taxon>
        <taxon>Cytophagales</taxon>
        <taxon>Splendidivirgaceae</taxon>
        <taxon>Agaribacillus</taxon>
    </lineage>
</organism>
<evidence type="ECO:0000313" key="2">
    <source>
        <dbReference type="EMBL" id="MDN5216995.1"/>
    </source>
</evidence>
<name>A0ABT8LJU7_9BACT</name>
<comment type="caution">
    <text evidence="2">The sequence shown here is derived from an EMBL/GenBank/DDBJ whole genome shotgun (WGS) entry which is preliminary data.</text>
</comment>
<keyword evidence="3" id="KW-1185">Reference proteome</keyword>
<proteinExistence type="predicted"/>
<reference evidence="2" key="1">
    <citation type="submission" date="2023-06" db="EMBL/GenBank/DDBJ databases">
        <title>Genomic of Agaribacillus aureum.</title>
        <authorList>
            <person name="Wang G."/>
        </authorList>
    </citation>
    <scope>NUCLEOTIDE SEQUENCE</scope>
    <source>
        <strain evidence="2">BMA12</strain>
    </source>
</reference>
<gene>
    <name evidence="2" type="ORF">QQ020_33300</name>
</gene>
<feature type="signal peptide" evidence="1">
    <location>
        <begin position="1"/>
        <end position="17"/>
    </location>
</feature>
<dbReference type="EMBL" id="JAUJEB010000012">
    <property type="protein sequence ID" value="MDN5216995.1"/>
    <property type="molecule type" value="Genomic_DNA"/>
</dbReference>
<accession>A0ABT8LJU7</accession>
<dbReference type="PROSITE" id="PS51257">
    <property type="entry name" value="PROKAR_LIPOPROTEIN"/>
    <property type="match status" value="1"/>
</dbReference>
<dbReference type="Proteomes" id="UP001172083">
    <property type="component" value="Unassembled WGS sequence"/>
</dbReference>
<protein>
    <submittedName>
        <fullName evidence="2">Uncharacterized protein</fullName>
    </submittedName>
</protein>
<feature type="chain" id="PRO_5047099478" evidence="1">
    <location>
        <begin position="18"/>
        <end position="137"/>
    </location>
</feature>